<dbReference type="PROSITE" id="PS00675">
    <property type="entry name" value="SIGMA54_INTERACT_1"/>
    <property type="match status" value="1"/>
</dbReference>
<dbReference type="Pfam" id="PF02954">
    <property type="entry name" value="HTH_8"/>
    <property type="match status" value="1"/>
</dbReference>
<dbReference type="InterPro" id="IPR025943">
    <property type="entry name" value="Sigma_54_int_dom_ATP-bd_2"/>
</dbReference>
<dbReference type="GO" id="GO:0005524">
    <property type="term" value="F:ATP binding"/>
    <property type="evidence" value="ECO:0007669"/>
    <property type="project" value="UniProtKB-KW"/>
</dbReference>
<dbReference type="InterPro" id="IPR002197">
    <property type="entry name" value="HTH_Fis"/>
</dbReference>
<dbReference type="Pfam" id="PF00072">
    <property type="entry name" value="Response_reg"/>
    <property type="match status" value="1"/>
</dbReference>
<dbReference type="SMART" id="SM00382">
    <property type="entry name" value="AAA"/>
    <property type="match status" value="1"/>
</dbReference>
<dbReference type="Gene3D" id="3.40.50.2300">
    <property type="match status" value="1"/>
</dbReference>
<feature type="domain" description="Response regulatory" evidence="8">
    <location>
        <begin position="5"/>
        <end position="119"/>
    </location>
</feature>
<dbReference type="STRING" id="690850.Desaf_2169"/>
<dbReference type="InterPro" id="IPR002078">
    <property type="entry name" value="Sigma_54_int"/>
</dbReference>
<dbReference type="PROSITE" id="PS50110">
    <property type="entry name" value="RESPONSE_REGULATORY"/>
    <property type="match status" value="1"/>
</dbReference>
<keyword evidence="1" id="KW-0547">Nucleotide-binding</keyword>
<dbReference type="Pfam" id="PF00158">
    <property type="entry name" value="Sigma54_activat"/>
    <property type="match status" value="1"/>
</dbReference>
<evidence type="ECO:0000256" key="5">
    <source>
        <dbReference type="ARBA" id="ARBA00023163"/>
    </source>
</evidence>
<keyword evidence="4" id="KW-0238">DNA-binding</keyword>
<dbReference type="Gene3D" id="3.40.50.300">
    <property type="entry name" value="P-loop containing nucleotide triphosphate hydrolases"/>
    <property type="match status" value="1"/>
</dbReference>
<keyword evidence="10" id="KW-1185">Reference proteome</keyword>
<dbReference type="GO" id="GO:0000160">
    <property type="term" value="P:phosphorelay signal transduction system"/>
    <property type="evidence" value="ECO:0007669"/>
    <property type="project" value="InterPro"/>
</dbReference>
<evidence type="ECO:0000313" key="9">
    <source>
        <dbReference type="EMBL" id="EGJ50498.1"/>
    </source>
</evidence>
<dbReference type="SUPFAM" id="SSF52540">
    <property type="entry name" value="P-loop containing nucleoside triphosphate hydrolases"/>
    <property type="match status" value="1"/>
</dbReference>
<dbReference type="Proteomes" id="UP000007844">
    <property type="component" value="Chromosome"/>
</dbReference>
<keyword evidence="3" id="KW-0805">Transcription regulation</keyword>
<dbReference type="PROSITE" id="PS50045">
    <property type="entry name" value="SIGMA54_INTERACT_4"/>
    <property type="match status" value="1"/>
</dbReference>
<dbReference type="InterPro" id="IPR058031">
    <property type="entry name" value="AAA_lid_NorR"/>
</dbReference>
<evidence type="ECO:0000313" key="10">
    <source>
        <dbReference type="Proteomes" id="UP000007844"/>
    </source>
</evidence>
<evidence type="ECO:0000259" key="7">
    <source>
        <dbReference type="PROSITE" id="PS50045"/>
    </source>
</evidence>
<dbReference type="CDD" id="cd00009">
    <property type="entry name" value="AAA"/>
    <property type="match status" value="1"/>
</dbReference>
<dbReference type="SUPFAM" id="SSF46689">
    <property type="entry name" value="Homeodomain-like"/>
    <property type="match status" value="1"/>
</dbReference>
<dbReference type="PROSITE" id="PS00688">
    <property type="entry name" value="SIGMA54_INTERACT_3"/>
    <property type="match status" value="1"/>
</dbReference>
<dbReference type="PROSITE" id="PS00676">
    <property type="entry name" value="SIGMA54_INTERACT_2"/>
    <property type="match status" value="1"/>
</dbReference>
<sequence>MIEARILLVEDEEIARSNYEYVLAKEGHDVTGVGDGQSALAALERSTFDLVVTDLRLPDMDGLDVLQKAKERLPEAEVLLITAYGTVPMAVEAMRLGAYHFLQKPIGLDELRVTVKKALEKVRLRQEVNLLREQIAASAGTALVGNSPLTRALRQAIAQFAAVDSNVLILGETGTGKELVAKLIHVQSPRRDKRFLAVNCAAFSEQLLESELFGHEAGAFTGARNMKPGLFEVAEGGTFFLDEIGDMPLPMQAKLLRVLEDRTLIRVGGTREIPVDVRIVAATNKDLKSEVEQGAFRRDLFYRLNVITLNIPTLAERREDIPVLAEFFVGKYARLMGKNVEGISDAAMGLLKGYSYPGNVRELENIVERSVAMCNGSLIQPAHLPDDVRGLGVRLTRATGDEPMTLLDNEKRHILAVLESVGWNRTRAAEVLGIDRASLWRKIKRYGLGSGTDS</sequence>
<dbReference type="SUPFAM" id="SSF52172">
    <property type="entry name" value="CheY-like"/>
    <property type="match status" value="1"/>
</dbReference>
<evidence type="ECO:0000256" key="4">
    <source>
        <dbReference type="ARBA" id="ARBA00023125"/>
    </source>
</evidence>
<keyword evidence="6" id="KW-0597">Phosphoprotein</keyword>
<dbReference type="eggNOG" id="COG2204">
    <property type="taxonomic scope" value="Bacteria"/>
</dbReference>
<dbReference type="KEGG" id="daf:Desaf_2169"/>
<evidence type="ECO:0000256" key="3">
    <source>
        <dbReference type="ARBA" id="ARBA00023015"/>
    </source>
</evidence>
<dbReference type="PRINTS" id="PR01590">
    <property type="entry name" value="HTHFIS"/>
</dbReference>
<dbReference type="EMBL" id="CP003221">
    <property type="protein sequence ID" value="EGJ50498.1"/>
    <property type="molecule type" value="Genomic_DNA"/>
</dbReference>
<dbReference type="AlphaFoldDB" id="F3YWK5"/>
<dbReference type="Gene3D" id="1.10.8.60">
    <property type="match status" value="1"/>
</dbReference>
<evidence type="ECO:0000256" key="2">
    <source>
        <dbReference type="ARBA" id="ARBA00022840"/>
    </source>
</evidence>
<dbReference type="HOGENOM" id="CLU_000445_0_6_7"/>
<dbReference type="InterPro" id="IPR025662">
    <property type="entry name" value="Sigma_54_int_dom_ATP-bd_1"/>
</dbReference>
<gene>
    <name evidence="9" type="ORF">Desaf_2169</name>
</gene>
<accession>F3YWK5</accession>
<dbReference type="RefSeq" id="WP_014260239.1">
    <property type="nucleotide sequence ID" value="NC_016629.1"/>
</dbReference>
<dbReference type="InterPro" id="IPR025944">
    <property type="entry name" value="Sigma_54_int_dom_CS"/>
</dbReference>
<evidence type="ECO:0000256" key="1">
    <source>
        <dbReference type="ARBA" id="ARBA00022741"/>
    </source>
</evidence>
<keyword evidence="5" id="KW-0804">Transcription</keyword>
<dbReference type="InterPro" id="IPR027417">
    <property type="entry name" value="P-loop_NTPase"/>
</dbReference>
<dbReference type="InterPro" id="IPR003593">
    <property type="entry name" value="AAA+_ATPase"/>
</dbReference>
<dbReference type="InterPro" id="IPR009057">
    <property type="entry name" value="Homeodomain-like_sf"/>
</dbReference>
<dbReference type="Gene3D" id="1.10.10.60">
    <property type="entry name" value="Homeodomain-like"/>
    <property type="match status" value="1"/>
</dbReference>
<dbReference type="PANTHER" id="PTHR32071:SF119">
    <property type="entry name" value="SIGMA L-DEPENDENT TRANSCRIPTIONAL REGULATOR YPLP-RELATED"/>
    <property type="match status" value="1"/>
</dbReference>
<feature type="domain" description="Sigma-54 factor interaction" evidence="7">
    <location>
        <begin position="143"/>
        <end position="372"/>
    </location>
</feature>
<dbReference type="Pfam" id="PF25601">
    <property type="entry name" value="AAA_lid_14"/>
    <property type="match status" value="1"/>
</dbReference>
<dbReference type="InterPro" id="IPR001789">
    <property type="entry name" value="Sig_transdc_resp-reg_receiver"/>
</dbReference>
<dbReference type="SMART" id="SM00448">
    <property type="entry name" value="REC"/>
    <property type="match status" value="1"/>
</dbReference>
<proteinExistence type="predicted"/>
<name>F3YWK5_DESAF</name>
<reference evidence="9 10" key="1">
    <citation type="journal article" date="2011" name="J. Bacteriol.">
        <title>Genome sequence of the mercury-methylating and pleomorphic Desulfovibrio africanus Strain Walvis Bay.</title>
        <authorList>
            <person name="Brown S.D."/>
            <person name="Wall J.D."/>
            <person name="Kucken A.M."/>
            <person name="Gilmour C.C."/>
            <person name="Podar M."/>
            <person name="Brandt C.C."/>
            <person name="Teshima H."/>
            <person name="Detter J.C."/>
            <person name="Han C.S."/>
            <person name="Land M.L."/>
            <person name="Lucas S."/>
            <person name="Han J."/>
            <person name="Pennacchio L."/>
            <person name="Nolan M."/>
            <person name="Pitluck S."/>
            <person name="Woyke T."/>
            <person name="Goodwin L."/>
            <person name="Palumbo A.V."/>
            <person name="Elias D.A."/>
        </authorList>
    </citation>
    <scope>NUCLEOTIDE SEQUENCE [LARGE SCALE GENOMIC DNA]</scope>
    <source>
        <strain evidence="9 10">Walvis Bay</strain>
    </source>
</reference>
<evidence type="ECO:0000259" key="8">
    <source>
        <dbReference type="PROSITE" id="PS50110"/>
    </source>
</evidence>
<organism evidence="9 10">
    <name type="scientific">Desulfocurvibacter africanus subsp. africanus str. Walvis Bay</name>
    <dbReference type="NCBI Taxonomy" id="690850"/>
    <lineage>
        <taxon>Bacteria</taxon>
        <taxon>Pseudomonadati</taxon>
        <taxon>Thermodesulfobacteriota</taxon>
        <taxon>Desulfovibrionia</taxon>
        <taxon>Desulfovibrionales</taxon>
        <taxon>Desulfovibrionaceae</taxon>
        <taxon>Desulfocurvibacter</taxon>
    </lineage>
</organism>
<feature type="modified residue" description="4-aspartylphosphate" evidence="6">
    <location>
        <position position="54"/>
    </location>
</feature>
<dbReference type="FunFam" id="3.40.50.300:FF:000006">
    <property type="entry name" value="DNA-binding transcriptional regulator NtrC"/>
    <property type="match status" value="1"/>
</dbReference>
<keyword evidence="2" id="KW-0067">ATP-binding</keyword>
<evidence type="ECO:0000256" key="6">
    <source>
        <dbReference type="PROSITE-ProRule" id="PRU00169"/>
    </source>
</evidence>
<dbReference type="InterPro" id="IPR011006">
    <property type="entry name" value="CheY-like_superfamily"/>
</dbReference>
<dbReference type="PANTHER" id="PTHR32071">
    <property type="entry name" value="TRANSCRIPTIONAL REGULATORY PROTEIN"/>
    <property type="match status" value="1"/>
</dbReference>
<dbReference type="GO" id="GO:0043565">
    <property type="term" value="F:sequence-specific DNA binding"/>
    <property type="evidence" value="ECO:0007669"/>
    <property type="project" value="InterPro"/>
</dbReference>
<protein>
    <submittedName>
        <fullName evidence="9">Two component, sigma54 specific, transcriptional regulator, Fis family</fullName>
    </submittedName>
</protein>
<dbReference type="GO" id="GO:0006355">
    <property type="term" value="P:regulation of DNA-templated transcription"/>
    <property type="evidence" value="ECO:0007669"/>
    <property type="project" value="InterPro"/>
</dbReference>